<sequence>MKKHLVAAALIVAFSAGTFTLASANPQNISSEKVSVQAANTAATVVKGKEKEWTFVSSEYVYTGTTTTVAK</sequence>
<dbReference type="STRING" id="1612149.SAMN05216324_105196"/>
<dbReference type="EMBL" id="FPKW01000005">
    <property type="protein sequence ID" value="SFZ93706.1"/>
    <property type="molecule type" value="Genomic_DNA"/>
</dbReference>
<dbReference type="RefSeq" id="WP_072409264.1">
    <property type="nucleotide sequence ID" value="NZ_FPKW01000005.1"/>
</dbReference>
<gene>
    <name evidence="2" type="ORF">SAMN05216324_105196</name>
</gene>
<accession>A0A1K2IN74</accession>
<protein>
    <submittedName>
        <fullName evidence="2">Uncharacterized protein</fullName>
    </submittedName>
</protein>
<reference evidence="3" key="1">
    <citation type="submission" date="2016-10" db="EMBL/GenBank/DDBJ databases">
        <authorList>
            <person name="Varghese N."/>
            <person name="Submissions S."/>
        </authorList>
    </citation>
    <scope>NUCLEOTIDE SEQUENCE [LARGE SCALE GENOMIC DNA]</scope>
    <source>
        <strain evidence="3">SUR2</strain>
    </source>
</reference>
<dbReference type="AlphaFoldDB" id="A0A1K2IN74"/>
<keyword evidence="1" id="KW-0732">Signal</keyword>
<evidence type="ECO:0000313" key="2">
    <source>
        <dbReference type="EMBL" id="SFZ93706.1"/>
    </source>
</evidence>
<evidence type="ECO:0000256" key="1">
    <source>
        <dbReference type="SAM" id="SignalP"/>
    </source>
</evidence>
<feature type="signal peptide" evidence="1">
    <location>
        <begin position="1"/>
        <end position="24"/>
    </location>
</feature>
<dbReference type="Proteomes" id="UP000182034">
    <property type="component" value="Unassembled WGS sequence"/>
</dbReference>
<proteinExistence type="predicted"/>
<name>A0A1K2IN74_9FLAO</name>
<evidence type="ECO:0000313" key="3">
    <source>
        <dbReference type="Proteomes" id="UP000182034"/>
    </source>
</evidence>
<dbReference type="OrthoDB" id="1265319at2"/>
<organism evidence="2 3">
    <name type="scientific">Chryseobacterium limigenitum</name>
    <dbReference type="NCBI Taxonomy" id="1612149"/>
    <lineage>
        <taxon>Bacteria</taxon>
        <taxon>Pseudomonadati</taxon>
        <taxon>Bacteroidota</taxon>
        <taxon>Flavobacteriia</taxon>
        <taxon>Flavobacteriales</taxon>
        <taxon>Weeksellaceae</taxon>
        <taxon>Chryseobacterium group</taxon>
        <taxon>Chryseobacterium</taxon>
    </lineage>
</organism>
<feature type="chain" id="PRO_5012905175" evidence="1">
    <location>
        <begin position="25"/>
        <end position="71"/>
    </location>
</feature>
<keyword evidence="3" id="KW-1185">Reference proteome</keyword>